<proteinExistence type="predicted"/>
<comment type="caution">
    <text evidence="2">The sequence shown here is derived from an EMBL/GenBank/DDBJ whole genome shotgun (WGS) entry which is preliminary data.</text>
</comment>
<evidence type="ECO:0000313" key="2">
    <source>
        <dbReference type="EMBL" id="KAL2817529.1"/>
    </source>
</evidence>
<sequence>MQWMSWGGRGNPQKRREGNAIPKAVSAILQGAMRFPPTAGGGGRQTDGAMRAVSSAR</sequence>
<dbReference type="EMBL" id="JBFXLS010000091">
    <property type="protein sequence ID" value="KAL2817529.1"/>
    <property type="molecule type" value="Genomic_DNA"/>
</dbReference>
<name>A0ABR4HQW3_9EURO</name>
<feature type="region of interest" description="Disordered" evidence="1">
    <location>
        <begin position="33"/>
        <end position="57"/>
    </location>
</feature>
<reference evidence="2 3" key="1">
    <citation type="submission" date="2024-07" db="EMBL/GenBank/DDBJ databases">
        <title>Section-level genome sequencing and comparative genomics of Aspergillus sections Usti and Cavernicolus.</title>
        <authorList>
            <consortium name="Lawrence Berkeley National Laboratory"/>
            <person name="Nybo J.L."/>
            <person name="Vesth T.C."/>
            <person name="Theobald S."/>
            <person name="Frisvad J.C."/>
            <person name="Larsen T.O."/>
            <person name="Kjaerboelling I."/>
            <person name="Rothschild-Mancinelli K."/>
            <person name="Lyhne E.K."/>
            <person name="Kogle M.E."/>
            <person name="Barry K."/>
            <person name="Clum A."/>
            <person name="Na H."/>
            <person name="Ledsgaard L."/>
            <person name="Lin J."/>
            <person name="Lipzen A."/>
            <person name="Kuo A."/>
            <person name="Riley R."/>
            <person name="Mondo S."/>
            <person name="LaButti K."/>
            <person name="Haridas S."/>
            <person name="Pangalinan J."/>
            <person name="Salamov A.A."/>
            <person name="Simmons B.A."/>
            <person name="Magnuson J.K."/>
            <person name="Chen J."/>
            <person name="Drula E."/>
            <person name="Henrissat B."/>
            <person name="Wiebenga A."/>
            <person name="Lubbers R.J."/>
            <person name="Gomes A.C."/>
            <person name="Makela M.R."/>
            <person name="Stajich J."/>
            <person name="Grigoriev I.V."/>
            <person name="Mortensen U.H."/>
            <person name="De vries R.P."/>
            <person name="Baker S.E."/>
            <person name="Andersen M.R."/>
        </authorList>
    </citation>
    <scope>NUCLEOTIDE SEQUENCE [LARGE SCALE GENOMIC DNA]</scope>
    <source>
        <strain evidence="2 3">CBS 600.67</strain>
    </source>
</reference>
<protein>
    <submittedName>
        <fullName evidence="2">Uncharacterized protein</fullName>
    </submittedName>
</protein>
<dbReference type="Proteomes" id="UP001610335">
    <property type="component" value="Unassembled WGS sequence"/>
</dbReference>
<organism evidence="2 3">
    <name type="scientific">Aspergillus cavernicola</name>
    <dbReference type="NCBI Taxonomy" id="176166"/>
    <lineage>
        <taxon>Eukaryota</taxon>
        <taxon>Fungi</taxon>
        <taxon>Dikarya</taxon>
        <taxon>Ascomycota</taxon>
        <taxon>Pezizomycotina</taxon>
        <taxon>Eurotiomycetes</taxon>
        <taxon>Eurotiomycetidae</taxon>
        <taxon>Eurotiales</taxon>
        <taxon>Aspergillaceae</taxon>
        <taxon>Aspergillus</taxon>
        <taxon>Aspergillus subgen. Nidulantes</taxon>
    </lineage>
</organism>
<evidence type="ECO:0000313" key="3">
    <source>
        <dbReference type="Proteomes" id="UP001610335"/>
    </source>
</evidence>
<evidence type="ECO:0000256" key="1">
    <source>
        <dbReference type="SAM" id="MobiDB-lite"/>
    </source>
</evidence>
<keyword evidence="3" id="KW-1185">Reference proteome</keyword>
<gene>
    <name evidence="2" type="ORF">BDW59DRAFT_132606</name>
</gene>
<accession>A0ABR4HQW3</accession>